<protein>
    <submittedName>
        <fullName evidence="8">TrbI/VirB10 family protein</fullName>
    </submittedName>
</protein>
<comment type="similarity">
    <text evidence="2">Belongs to the TrbI/VirB10 family.</text>
</comment>
<dbReference type="InterPro" id="IPR042217">
    <property type="entry name" value="T4SS_VirB10/TrbI"/>
</dbReference>
<evidence type="ECO:0000313" key="8">
    <source>
        <dbReference type="EMBL" id="HAG4612902.1"/>
    </source>
</evidence>
<reference evidence="8" key="1">
    <citation type="journal article" date="2018" name="Genome Biol.">
        <title>SKESA: strategic k-mer extension for scrupulous assemblies.</title>
        <authorList>
            <person name="Souvorov A."/>
            <person name="Agarwala R."/>
            <person name="Lipman D.J."/>
        </authorList>
    </citation>
    <scope>NUCLEOTIDE SEQUENCE</scope>
    <source>
        <strain evidence="8">MA.CCC_P6</strain>
    </source>
</reference>
<feature type="transmembrane region" description="Helical" evidence="7">
    <location>
        <begin position="28"/>
        <end position="49"/>
    </location>
</feature>
<organism evidence="8">
    <name type="scientific">Salmonella enterica</name>
    <name type="common">Salmonella choleraesuis</name>
    <dbReference type="NCBI Taxonomy" id="28901"/>
    <lineage>
        <taxon>Bacteria</taxon>
        <taxon>Pseudomonadati</taxon>
        <taxon>Pseudomonadota</taxon>
        <taxon>Gammaproteobacteria</taxon>
        <taxon>Enterobacterales</taxon>
        <taxon>Enterobacteriaceae</taxon>
        <taxon>Salmonella</taxon>
    </lineage>
</organism>
<reference evidence="8" key="2">
    <citation type="submission" date="2020-02" db="EMBL/GenBank/DDBJ databases">
        <authorList>
            <consortium name="NCBI Pathogen Detection Project"/>
        </authorList>
    </citation>
    <scope>NUCLEOTIDE SEQUENCE</scope>
    <source>
        <strain evidence="8">MA.CCC_P6</strain>
    </source>
</reference>
<evidence type="ECO:0000256" key="1">
    <source>
        <dbReference type="ARBA" id="ARBA00004167"/>
    </source>
</evidence>
<dbReference type="AlphaFoldDB" id="A0A763YK00"/>
<comment type="subcellular location">
    <subcellularLocation>
        <location evidence="1">Membrane</location>
        <topology evidence="1">Single-pass membrane protein</topology>
    </subcellularLocation>
</comment>
<dbReference type="Pfam" id="PF03743">
    <property type="entry name" value="TrbI"/>
    <property type="match status" value="1"/>
</dbReference>
<accession>A0A763YK00</accession>
<dbReference type="CDD" id="cd16429">
    <property type="entry name" value="VirB10"/>
    <property type="match status" value="1"/>
</dbReference>
<feature type="compositionally biased region" description="Basic and acidic residues" evidence="6">
    <location>
        <begin position="82"/>
        <end position="101"/>
    </location>
</feature>
<keyword evidence="4 7" id="KW-1133">Transmembrane helix</keyword>
<keyword evidence="5 7" id="KW-0472">Membrane</keyword>
<dbReference type="InterPro" id="IPR005498">
    <property type="entry name" value="T4SS_VirB10/TraB/TrbI"/>
</dbReference>
<proteinExistence type="inferred from homology"/>
<dbReference type="EMBL" id="DAAYKR010000016">
    <property type="protein sequence ID" value="HAG4612902.1"/>
    <property type="molecule type" value="Genomic_DNA"/>
</dbReference>
<dbReference type="GO" id="GO:0016020">
    <property type="term" value="C:membrane"/>
    <property type="evidence" value="ECO:0007669"/>
    <property type="project" value="UniProtKB-SubCell"/>
</dbReference>
<feature type="compositionally biased region" description="Low complexity" evidence="6">
    <location>
        <begin position="122"/>
        <end position="137"/>
    </location>
</feature>
<evidence type="ECO:0000256" key="5">
    <source>
        <dbReference type="ARBA" id="ARBA00023136"/>
    </source>
</evidence>
<gene>
    <name evidence="8" type="ORF">G8549_004515</name>
</gene>
<evidence type="ECO:0000256" key="3">
    <source>
        <dbReference type="ARBA" id="ARBA00022692"/>
    </source>
</evidence>
<keyword evidence="3 7" id="KW-0812">Transmembrane</keyword>
<comment type="caution">
    <text evidence="8">The sequence shown here is derived from an EMBL/GenBank/DDBJ whole genome shotgun (WGS) entry which is preliminary data.</text>
</comment>
<name>A0A763YK00_SALER</name>
<evidence type="ECO:0000256" key="6">
    <source>
        <dbReference type="SAM" id="MobiDB-lite"/>
    </source>
</evidence>
<evidence type="ECO:0000256" key="7">
    <source>
        <dbReference type="SAM" id="Phobius"/>
    </source>
</evidence>
<sequence length="379" mass="40952">MSNNEIKNNDAGNRGMIEVKGKSNPKKLFALIALFVGFMIIVMVVVKLLPKKEPKQTGMEPQNEALVSDNSLGGQLTGMMKSIKERQEREQREKEAREKSAAEAAASKNKGDESVQNSTVQAVAANSASRNSSGGTSADDKDRPLPKPLRQLTGDTMVVIDNGDKQQPKEAEKDFLQGGTYADGSVSPVMKRRYLLSSGTTLSCVLKTKIVTSYPGITMCQLTKNVYSDNGETLLARAGSMLIGEQNKVMTQGVARVFVNWTNLKDGNINVRIDALGTDSLGASGLPAWVDSHFWERFGGALMLSLVGDGLDILKSSTQSSGSNSNITYDNTSDATKEMAKTTLENTINIPPTAYINQGTVLSVIVPRNIDFSSVYEVR</sequence>
<evidence type="ECO:0000256" key="2">
    <source>
        <dbReference type="ARBA" id="ARBA00010265"/>
    </source>
</evidence>
<evidence type="ECO:0000256" key="4">
    <source>
        <dbReference type="ARBA" id="ARBA00022989"/>
    </source>
</evidence>
<feature type="region of interest" description="Disordered" evidence="6">
    <location>
        <begin position="54"/>
        <end position="157"/>
    </location>
</feature>
<dbReference type="Gene3D" id="2.40.128.260">
    <property type="entry name" value="Type IV secretion system, VirB10/TraB/TrbI"/>
    <property type="match status" value="2"/>
</dbReference>